<name>A0A1X7DV45_9HYPH</name>
<dbReference type="STRING" id="464029.SAMN02982989_5917"/>
<feature type="domain" description="Flavin reductase like" evidence="3">
    <location>
        <begin position="19"/>
        <end position="165"/>
    </location>
</feature>
<evidence type="ECO:0000256" key="2">
    <source>
        <dbReference type="ARBA" id="ARBA00023002"/>
    </source>
</evidence>
<dbReference type="PANTHER" id="PTHR30466">
    <property type="entry name" value="FLAVIN REDUCTASE"/>
    <property type="match status" value="1"/>
</dbReference>
<sequence length="169" mass="17582">MTQAADREIGPGEFWKAIGSRAVGASVVTARDTQGPAGFLGLSATHLSASPPMLMVSVGSATSALGTIRNAGHFAINYLSAADRDLIDVFGGKTERKGADRFDPGRWCTLTSGAPVLKNALGVLDCRLEELIERHGSVIAIGRLTEFSIGSSSEPAVMYRGAVTTVMSG</sequence>
<comment type="similarity">
    <text evidence="1">Belongs to the non-flavoprotein flavin reductase family.</text>
</comment>
<dbReference type="EMBL" id="FXAF01000003">
    <property type="protein sequence ID" value="SMF22126.1"/>
    <property type="molecule type" value="Genomic_DNA"/>
</dbReference>
<dbReference type="Proteomes" id="UP000192903">
    <property type="component" value="Unassembled WGS sequence"/>
</dbReference>
<dbReference type="Gene3D" id="2.30.110.10">
    <property type="entry name" value="Electron Transport, Fmn-binding Protein, Chain A"/>
    <property type="match status" value="1"/>
</dbReference>
<evidence type="ECO:0000313" key="5">
    <source>
        <dbReference type="Proteomes" id="UP000192903"/>
    </source>
</evidence>
<dbReference type="InterPro" id="IPR002563">
    <property type="entry name" value="Flavin_Rdtase-like_dom"/>
</dbReference>
<dbReference type="InterPro" id="IPR050268">
    <property type="entry name" value="NADH-dep_flavin_reductase"/>
</dbReference>
<protein>
    <submittedName>
        <fullName evidence="4">NADH-FMN oxidoreductase RutF, flavin reductase (DIM6/NTAB) family</fullName>
    </submittedName>
</protein>
<gene>
    <name evidence="4" type="ORF">SAMN02982989_5917</name>
</gene>
<evidence type="ECO:0000313" key="4">
    <source>
        <dbReference type="EMBL" id="SMF22126.1"/>
    </source>
</evidence>
<organism evidence="4 5">
    <name type="scientific">Xaviernesmea oryzae</name>
    <dbReference type="NCBI Taxonomy" id="464029"/>
    <lineage>
        <taxon>Bacteria</taxon>
        <taxon>Pseudomonadati</taxon>
        <taxon>Pseudomonadota</taxon>
        <taxon>Alphaproteobacteria</taxon>
        <taxon>Hyphomicrobiales</taxon>
        <taxon>Rhizobiaceae</taxon>
        <taxon>Rhizobium/Agrobacterium group</taxon>
        <taxon>Xaviernesmea</taxon>
    </lineage>
</organism>
<dbReference type="OrthoDB" id="9792858at2"/>
<dbReference type="PANTHER" id="PTHR30466:SF11">
    <property type="entry name" value="FLAVIN-DEPENDENT MONOOXYGENASE, REDUCTASE SUBUNIT HSAB"/>
    <property type="match status" value="1"/>
</dbReference>
<dbReference type="AlphaFoldDB" id="A0A1X7DV45"/>
<evidence type="ECO:0000259" key="3">
    <source>
        <dbReference type="SMART" id="SM00903"/>
    </source>
</evidence>
<dbReference type="GO" id="GO:0010181">
    <property type="term" value="F:FMN binding"/>
    <property type="evidence" value="ECO:0007669"/>
    <property type="project" value="InterPro"/>
</dbReference>
<dbReference type="SUPFAM" id="SSF50475">
    <property type="entry name" value="FMN-binding split barrel"/>
    <property type="match status" value="1"/>
</dbReference>
<proteinExistence type="inferred from homology"/>
<dbReference type="RefSeq" id="WP_085421271.1">
    <property type="nucleotide sequence ID" value="NZ_FXAF01000003.1"/>
</dbReference>
<dbReference type="SMART" id="SM00903">
    <property type="entry name" value="Flavin_Reduct"/>
    <property type="match status" value="1"/>
</dbReference>
<accession>A0A1X7DV45</accession>
<keyword evidence="2" id="KW-0560">Oxidoreductase</keyword>
<dbReference type="InterPro" id="IPR012349">
    <property type="entry name" value="Split_barrel_FMN-bd"/>
</dbReference>
<reference evidence="5" key="1">
    <citation type="submission" date="2017-04" db="EMBL/GenBank/DDBJ databases">
        <authorList>
            <person name="Varghese N."/>
            <person name="Submissions S."/>
        </authorList>
    </citation>
    <scope>NUCLEOTIDE SEQUENCE [LARGE SCALE GENOMIC DNA]</scope>
    <source>
        <strain evidence="5">B4P</strain>
    </source>
</reference>
<dbReference type="Pfam" id="PF01613">
    <property type="entry name" value="Flavin_Reduct"/>
    <property type="match status" value="1"/>
</dbReference>
<evidence type="ECO:0000256" key="1">
    <source>
        <dbReference type="ARBA" id="ARBA00008898"/>
    </source>
</evidence>
<dbReference type="GO" id="GO:0042602">
    <property type="term" value="F:riboflavin reductase (NADPH) activity"/>
    <property type="evidence" value="ECO:0007669"/>
    <property type="project" value="TreeGrafter"/>
</dbReference>
<keyword evidence="5" id="KW-1185">Reference proteome</keyword>